<keyword evidence="2" id="KW-1185">Reference proteome</keyword>
<gene>
    <name evidence="1" type="ORF">ZIOFF_008112</name>
</gene>
<dbReference type="InterPro" id="IPR052587">
    <property type="entry name" value="TELO2-interacting_protein_1"/>
</dbReference>
<dbReference type="Proteomes" id="UP000734854">
    <property type="component" value="Unassembled WGS sequence"/>
</dbReference>
<protein>
    <submittedName>
        <fullName evidence="1">Uncharacterized protein</fullName>
    </submittedName>
</protein>
<dbReference type="PANTHER" id="PTHR18460:SF3">
    <property type="entry name" value="TELO2-INTERACTING PROTEIN 1 HOMOLOG"/>
    <property type="match status" value="1"/>
</dbReference>
<dbReference type="GO" id="GO:0005737">
    <property type="term" value="C:cytoplasm"/>
    <property type="evidence" value="ECO:0007669"/>
    <property type="project" value="TreeGrafter"/>
</dbReference>
<dbReference type="EMBL" id="JACMSC010000002">
    <property type="protein sequence ID" value="KAG6534226.1"/>
    <property type="molecule type" value="Genomic_DNA"/>
</dbReference>
<reference evidence="1 2" key="1">
    <citation type="submission" date="2020-08" db="EMBL/GenBank/DDBJ databases">
        <title>Plant Genome Project.</title>
        <authorList>
            <person name="Zhang R.-G."/>
        </authorList>
    </citation>
    <scope>NUCLEOTIDE SEQUENCE [LARGE SCALE GENOMIC DNA]</scope>
    <source>
        <tissue evidence="1">Rhizome</tissue>
    </source>
</reference>
<dbReference type="PANTHER" id="PTHR18460">
    <property type="entry name" value="TEL2 INTERACTING PROTEIN 1 TTI1 FAMILY MEMBER"/>
    <property type="match status" value="1"/>
</dbReference>
<dbReference type="Pfam" id="PF21547">
    <property type="entry name" value="TTI1"/>
    <property type="match status" value="1"/>
</dbReference>
<name>A0A8J5IFV0_ZINOF</name>
<comment type="caution">
    <text evidence="1">The sequence shown here is derived from an EMBL/GenBank/DDBJ whole genome shotgun (WGS) entry which is preliminary data.</text>
</comment>
<dbReference type="InterPro" id="IPR049362">
    <property type="entry name" value="TTI1_rpt"/>
</dbReference>
<accession>A0A8J5IFV0</accession>
<organism evidence="1 2">
    <name type="scientific">Zingiber officinale</name>
    <name type="common">Ginger</name>
    <name type="synonym">Amomum zingiber</name>
    <dbReference type="NCBI Taxonomy" id="94328"/>
    <lineage>
        <taxon>Eukaryota</taxon>
        <taxon>Viridiplantae</taxon>
        <taxon>Streptophyta</taxon>
        <taxon>Embryophyta</taxon>
        <taxon>Tracheophyta</taxon>
        <taxon>Spermatophyta</taxon>
        <taxon>Magnoliopsida</taxon>
        <taxon>Liliopsida</taxon>
        <taxon>Zingiberales</taxon>
        <taxon>Zingiberaceae</taxon>
        <taxon>Zingiber</taxon>
    </lineage>
</organism>
<dbReference type="AlphaFoldDB" id="A0A8J5IFV0"/>
<proteinExistence type="predicted"/>
<evidence type="ECO:0000313" key="2">
    <source>
        <dbReference type="Proteomes" id="UP000734854"/>
    </source>
</evidence>
<sequence>MTLGEIKIASDAVLRVLSISSGHASVGKFVVANADYIIDPLCRQLRHLDINPHIPDVLAAMLSYIGSACDVIPLMEEPVHKNLLLFLFDWRYRGYCFCLKHHEIS</sequence>
<evidence type="ECO:0000313" key="1">
    <source>
        <dbReference type="EMBL" id="KAG6534226.1"/>
    </source>
</evidence>